<dbReference type="AlphaFoldDB" id="A0A941IZV2"/>
<proteinExistence type="predicted"/>
<name>A0A941IZV2_9BACT</name>
<reference evidence="1" key="2">
    <citation type="submission" date="2021-04" db="EMBL/GenBank/DDBJ databases">
        <authorList>
            <person name="Zhang T."/>
            <person name="Zhang Y."/>
            <person name="Lu D."/>
            <person name="Zuo D."/>
            <person name="Du Z."/>
        </authorList>
    </citation>
    <scope>NUCLEOTIDE SEQUENCE</scope>
    <source>
        <strain evidence="1">JR1</strain>
    </source>
</reference>
<protein>
    <submittedName>
        <fullName evidence="1">Uncharacterized protein</fullName>
    </submittedName>
</protein>
<reference evidence="1" key="1">
    <citation type="journal article" date="2018" name="Int. J. Syst. Evol. Microbiol.">
        <title>Carboxylicivirga sediminis sp. nov., isolated from coastal sediment.</title>
        <authorList>
            <person name="Wang F.Q."/>
            <person name="Ren L.H."/>
            <person name="Zou R.J."/>
            <person name="Sun Y.Z."/>
            <person name="Liu X.J."/>
            <person name="Jiang F."/>
            <person name="Liu L.J."/>
        </authorList>
    </citation>
    <scope>NUCLEOTIDE SEQUENCE</scope>
    <source>
        <strain evidence="1">JR1</strain>
    </source>
</reference>
<dbReference type="EMBL" id="JAGTAR010000038">
    <property type="protein sequence ID" value="MBR8537718.1"/>
    <property type="molecule type" value="Genomic_DNA"/>
</dbReference>
<dbReference type="RefSeq" id="WP_212192742.1">
    <property type="nucleotide sequence ID" value="NZ_JAGTAR010000038.1"/>
</dbReference>
<dbReference type="Proteomes" id="UP000679220">
    <property type="component" value="Unassembled WGS sequence"/>
</dbReference>
<organism evidence="1 2">
    <name type="scientific">Carboxylicivirga sediminis</name>
    <dbReference type="NCBI Taxonomy" id="2006564"/>
    <lineage>
        <taxon>Bacteria</taxon>
        <taxon>Pseudomonadati</taxon>
        <taxon>Bacteroidota</taxon>
        <taxon>Bacteroidia</taxon>
        <taxon>Marinilabiliales</taxon>
        <taxon>Marinilabiliaceae</taxon>
        <taxon>Carboxylicivirga</taxon>
    </lineage>
</organism>
<evidence type="ECO:0000313" key="2">
    <source>
        <dbReference type="Proteomes" id="UP000679220"/>
    </source>
</evidence>
<evidence type="ECO:0000313" key="1">
    <source>
        <dbReference type="EMBL" id="MBR8537718.1"/>
    </source>
</evidence>
<accession>A0A941IZV2</accession>
<keyword evidence="2" id="KW-1185">Reference proteome</keyword>
<comment type="caution">
    <text evidence="1">The sequence shown here is derived from an EMBL/GenBank/DDBJ whole genome shotgun (WGS) entry which is preliminary data.</text>
</comment>
<sequence>MKEITLGQGLDNITFGLSRPEVIQLLGEPSEVEPMDGDNNSGAMEAWHYDDHHLSLSFEEDCNWRLTSITTASPEVLFEGIDLIGLSQGEVMEQMEVFNLGDFELEDLSTDVIPNQSLASNSDFSLNLFFDHDILTEIQWGPYWDDEAEAPIWPEVQKN</sequence>
<gene>
    <name evidence="1" type="ORF">KDU71_19260</name>
</gene>